<dbReference type="EC" id="3.5.4.4" evidence="3"/>
<dbReference type="GO" id="GO:0043103">
    <property type="term" value="P:hypoxanthine salvage"/>
    <property type="evidence" value="ECO:0007669"/>
    <property type="project" value="TreeGrafter"/>
</dbReference>
<dbReference type="OrthoDB" id="272271at2759"/>
<dbReference type="GO" id="GO:0046103">
    <property type="term" value="P:inosine biosynthetic process"/>
    <property type="evidence" value="ECO:0007669"/>
    <property type="project" value="TreeGrafter"/>
</dbReference>
<evidence type="ECO:0000256" key="4">
    <source>
        <dbReference type="ARBA" id="ARBA00022723"/>
    </source>
</evidence>
<dbReference type="AlphaFoldDB" id="A0A1Y2D034"/>
<evidence type="ECO:0000256" key="3">
    <source>
        <dbReference type="ARBA" id="ARBA00012784"/>
    </source>
</evidence>
<dbReference type="InterPro" id="IPR006330">
    <property type="entry name" value="Ado/ade_deaminase"/>
</dbReference>
<sequence length="410" mass="46495">MYSDDFLKRIPKTDLHCHLDGSIRLSTLIDLAQEQGVTLPSYTVDGLKDLVFKPAYNNLEEYLECFAYTTAVLRNAKALERVAYELAVDQFDIGCRYFEVRFAPQLNAIPGELSIEQVILAVNDGLQRAIKEYNAKPEVASGDEPEYCAGIVLCAMRMFTADMSPYYKNFWEVHQHETAKRIYGLASVALVATAGKLRDAVDVPIVALDIAGAEAGFPASDHKEAFELAHKKFFFKTVHAGEGYGPESIFQAITDCHAERIGHGFHLFNTDHFSNPNRTMESRQLYINRLIQYMATMRICIEVCVTSNLQTIPGTTLADHPIKRMLDNKMAITLCSDNTTVSSTDVLKELKMTVDAFQLTPQQLKDISITGFKRSFMHKDYVLKRRYVRKVIDFYERLEREYWINASSSS</sequence>
<dbReference type="GO" id="GO:0005829">
    <property type="term" value="C:cytosol"/>
    <property type="evidence" value="ECO:0007669"/>
    <property type="project" value="TreeGrafter"/>
</dbReference>
<evidence type="ECO:0000259" key="7">
    <source>
        <dbReference type="Pfam" id="PF00962"/>
    </source>
</evidence>
<feature type="domain" description="Adenosine deaminase" evidence="7">
    <location>
        <begin position="11"/>
        <end position="381"/>
    </location>
</feature>
<dbReference type="GO" id="GO:0009897">
    <property type="term" value="C:external side of plasma membrane"/>
    <property type="evidence" value="ECO:0007669"/>
    <property type="project" value="TreeGrafter"/>
</dbReference>
<dbReference type="Gene3D" id="3.20.20.140">
    <property type="entry name" value="Metal-dependent hydrolases"/>
    <property type="match status" value="1"/>
</dbReference>
<dbReference type="GO" id="GO:0046872">
    <property type="term" value="F:metal ion binding"/>
    <property type="evidence" value="ECO:0007669"/>
    <property type="project" value="UniProtKB-KW"/>
</dbReference>
<keyword evidence="6" id="KW-0862">Zinc</keyword>
<evidence type="ECO:0000256" key="1">
    <source>
        <dbReference type="ARBA" id="ARBA00001947"/>
    </source>
</evidence>
<keyword evidence="9" id="KW-1185">Reference proteome</keyword>
<comment type="cofactor">
    <cofactor evidence="1">
        <name>Zn(2+)</name>
        <dbReference type="ChEBI" id="CHEBI:29105"/>
    </cofactor>
</comment>
<reference evidence="8 9" key="1">
    <citation type="submission" date="2016-07" db="EMBL/GenBank/DDBJ databases">
        <title>Pervasive Adenine N6-methylation of Active Genes in Fungi.</title>
        <authorList>
            <consortium name="DOE Joint Genome Institute"/>
            <person name="Mondo S.J."/>
            <person name="Dannebaum R.O."/>
            <person name="Kuo R.C."/>
            <person name="Labutti K."/>
            <person name="Haridas S."/>
            <person name="Kuo A."/>
            <person name="Salamov A."/>
            <person name="Ahrendt S.R."/>
            <person name="Lipzen A."/>
            <person name="Sullivan W."/>
            <person name="Andreopoulos W.B."/>
            <person name="Clum A."/>
            <person name="Lindquist E."/>
            <person name="Daum C."/>
            <person name="Ramamoorthy G.K."/>
            <person name="Gryganskyi A."/>
            <person name="Culley D."/>
            <person name="Magnuson J.K."/>
            <person name="James T.Y."/>
            <person name="O'Malley M.A."/>
            <person name="Stajich J.E."/>
            <person name="Spatafora J.W."/>
            <person name="Visel A."/>
            <person name="Grigoriev I.V."/>
        </authorList>
    </citation>
    <scope>NUCLEOTIDE SEQUENCE [LARGE SCALE GENOMIC DNA]</scope>
    <source>
        <strain evidence="8 9">JEL800</strain>
    </source>
</reference>
<dbReference type="STRING" id="329046.A0A1Y2D034"/>
<dbReference type="InterPro" id="IPR032466">
    <property type="entry name" value="Metal_Hydrolase"/>
</dbReference>
<keyword evidence="5 8" id="KW-0378">Hydrolase</keyword>
<protein>
    <recommendedName>
        <fullName evidence="3">adenosine deaminase</fullName>
        <ecNumber evidence="3">3.5.4.4</ecNumber>
    </recommendedName>
</protein>
<evidence type="ECO:0000256" key="5">
    <source>
        <dbReference type="ARBA" id="ARBA00022801"/>
    </source>
</evidence>
<gene>
    <name evidence="8" type="ORF">BCR33DRAFT_712160</name>
</gene>
<dbReference type="SUPFAM" id="SSF51556">
    <property type="entry name" value="Metallo-dependent hydrolases"/>
    <property type="match status" value="1"/>
</dbReference>
<comment type="caution">
    <text evidence="8">The sequence shown here is derived from an EMBL/GenBank/DDBJ whole genome shotgun (WGS) entry which is preliminary data.</text>
</comment>
<keyword evidence="4" id="KW-0479">Metal-binding</keyword>
<proteinExistence type="inferred from homology"/>
<dbReference type="Pfam" id="PF00962">
    <property type="entry name" value="A_deaminase"/>
    <property type="match status" value="1"/>
</dbReference>
<dbReference type="GO" id="GO:0004000">
    <property type="term" value="F:adenosine deaminase activity"/>
    <property type="evidence" value="ECO:0007669"/>
    <property type="project" value="UniProtKB-ARBA"/>
</dbReference>
<evidence type="ECO:0000256" key="6">
    <source>
        <dbReference type="ARBA" id="ARBA00022833"/>
    </source>
</evidence>
<dbReference type="Proteomes" id="UP000193642">
    <property type="component" value="Unassembled WGS sequence"/>
</dbReference>
<name>A0A1Y2D034_9FUNG</name>
<dbReference type="InterPro" id="IPR001365">
    <property type="entry name" value="A_deaminase_dom"/>
</dbReference>
<dbReference type="EMBL" id="MCGO01000004">
    <property type="protein sequence ID" value="ORY51955.1"/>
    <property type="molecule type" value="Genomic_DNA"/>
</dbReference>
<dbReference type="GO" id="GO:0006154">
    <property type="term" value="P:adenosine catabolic process"/>
    <property type="evidence" value="ECO:0007669"/>
    <property type="project" value="TreeGrafter"/>
</dbReference>
<dbReference type="GO" id="GO:0060169">
    <property type="term" value="P:negative regulation of adenosine receptor signaling pathway"/>
    <property type="evidence" value="ECO:0007669"/>
    <property type="project" value="TreeGrafter"/>
</dbReference>
<comment type="similarity">
    <text evidence="2">Belongs to the metallo-dependent hydrolases superfamily. Adenosine and AMP deaminases family.</text>
</comment>
<accession>A0A1Y2D034</accession>
<evidence type="ECO:0000313" key="9">
    <source>
        <dbReference type="Proteomes" id="UP000193642"/>
    </source>
</evidence>
<organism evidence="8 9">
    <name type="scientific">Rhizoclosmatium globosum</name>
    <dbReference type="NCBI Taxonomy" id="329046"/>
    <lineage>
        <taxon>Eukaryota</taxon>
        <taxon>Fungi</taxon>
        <taxon>Fungi incertae sedis</taxon>
        <taxon>Chytridiomycota</taxon>
        <taxon>Chytridiomycota incertae sedis</taxon>
        <taxon>Chytridiomycetes</taxon>
        <taxon>Chytridiales</taxon>
        <taxon>Chytriomycetaceae</taxon>
        <taxon>Rhizoclosmatium</taxon>
    </lineage>
</organism>
<evidence type="ECO:0000313" key="8">
    <source>
        <dbReference type="EMBL" id="ORY51955.1"/>
    </source>
</evidence>
<dbReference type="PANTHER" id="PTHR11409">
    <property type="entry name" value="ADENOSINE DEAMINASE"/>
    <property type="match status" value="1"/>
</dbReference>
<evidence type="ECO:0000256" key="2">
    <source>
        <dbReference type="ARBA" id="ARBA00006676"/>
    </source>
</evidence>
<dbReference type="PANTHER" id="PTHR11409:SF43">
    <property type="entry name" value="ADENOSINE DEAMINASE"/>
    <property type="match status" value="1"/>
</dbReference>